<dbReference type="InterPro" id="IPR036612">
    <property type="entry name" value="KH_dom_type_1_sf"/>
</dbReference>
<reference evidence="3 4" key="1">
    <citation type="journal article" date="2018" name="G3 (Bethesda)">
        <title>Phylogenetic and Phylogenomic Definition of Rhizopus Species.</title>
        <authorList>
            <person name="Gryganskyi A.P."/>
            <person name="Golan J."/>
            <person name="Dolatabadi S."/>
            <person name="Mondo S."/>
            <person name="Robb S."/>
            <person name="Idnurm A."/>
            <person name="Muszewska A."/>
            <person name="Steczkiewicz K."/>
            <person name="Masonjones S."/>
            <person name="Liao H.L."/>
            <person name="Gajdeczka M.T."/>
            <person name="Anike F."/>
            <person name="Vuek A."/>
            <person name="Anishchenko I.M."/>
            <person name="Voigt K."/>
            <person name="de Hoog G.S."/>
            <person name="Smith M.E."/>
            <person name="Heitman J."/>
            <person name="Vilgalys R."/>
            <person name="Stajich J.E."/>
        </authorList>
    </citation>
    <scope>NUCLEOTIDE SEQUENCE [LARGE SCALE GENOMIC DNA]</scope>
    <source>
        <strain evidence="3 4">LSU 92-RS-03</strain>
    </source>
</reference>
<keyword evidence="4" id="KW-1185">Reference proteome</keyword>
<evidence type="ECO:0000313" key="3">
    <source>
        <dbReference type="EMBL" id="RCI06107.1"/>
    </source>
</evidence>
<dbReference type="AlphaFoldDB" id="A0A367KVC9"/>
<protein>
    <recommendedName>
        <fullName evidence="2">K Homology domain-containing protein</fullName>
    </recommendedName>
</protein>
<sequence length="609" mass="70379">MSCISSRFRCIGTRYSLSRHTRYFTIATPCRQTQEILPEERLKELVAELEKPLKIEDNTTVLLEAIESLQPKSKILSDKEYEKLCNRLNKSYNRKQLAEYLASKEMYEAVKSKSTKKSMVGFILQNTWSIKTVGQLRDEKRRRVTQQFPATRQELFFIIGDNGNTIRNIETKNEVNITIDVLKNQYLVEGQPLAVEKAKKDIFSHLNIIEGHIQVPKEMIENEHFRSEISRVLTDVSKVSGSYILLNDDKFVFSSLSQASMDNAKRLLSLTLTDLKMANQRPLDQADRTVVQSGLEFSLIPFHDTHAMSVYNRQFGWSRLHGKNTGSNELKFTDLANQNFLTLNDIKNTLLSDFDEKEHDNISLEARFGHLLCRNSTEHRMTPNLLKPISTSSLSYATLADIHKNSRTHFFNAMPPFQLMSEFSPLALGKEFYQRSIRLEYVSNSLLLNNFQQDRANLNRLELEFNVEEDGNMKLKSIVGEKKRSVVDILGISGHLDARLVAKQLVKYSEEDMQELLEKCKLLGYIELQAPIHYTDMTLLDISYLNKKRYMYDSNLISVNRVEEQDSKSKRTEIQLSSVDPKTLDVFNSTKRWDSFSSCLIDISNKWKI</sequence>
<evidence type="ECO:0000256" key="1">
    <source>
        <dbReference type="PROSITE-ProRule" id="PRU00117"/>
    </source>
</evidence>
<evidence type="ECO:0000313" key="4">
    <source>
        <dbReference type="Proteomes" id="UP000253551"/>
    </source>
</evidence>
<keyword evidence="1" id="KW-0694">RNA-binding</keyword>
<dbReference type="InterPro" id="IPR048400">
    <property type="entry name" value="SLS1_N"/>
</dbReference>
<comment type="caution">
    <text evidence="3">The sequence shown here is derived from an EMBL/GenBank/DDBJ whole genome shotgun (WGS) entry which is preliminary data.</text>
</comment>
<accession>A0A367KVC9</accession>
<proteinExistence type="predicted"/>
<name>A0A367KVC9_RHIST</name>
<dbReference type="SUPFAM" id="SSF54791">
    <property type="entry name" value="Eukaryotic type KH-domain (KH-domain type I)"/>
    <property type="match status" value="1"/>
</dbReference>
<dbReference type="STRING" id="4846.A0A367KVC9"/>
<dbReference type="EMBL" id="PJQM01000229">
    <property type="protein sequence ID" value="RCI06107.1"/>
    <property type="molecule type" value="Genomic_DNA"/>
</dbReference>
<dbReference type="PROSITE" id="PS50084">
    <property type="entry name" value="KH_TYPE_1"/>
    <property type="match status" value="1"/>
</dbReference>
<dbReference type="GO" id="GO:0003723">
    <property type="term" value="F:RNA binding"/>
    <property type="evidence" value="ECO:0007669"/>
    <property type="project" value="UniProtKB-UniRule"/>
</dbReference>
<dbReference type="OrthoDB" id="5392646at2759"/>
<gene>
    <name evidence="3" type="ORF">CU098_004291</name>
</gene>
<dbReference type="Pfam" id="PF20776">
    <property type="entry name" value="SLS1_N"/>
    <property type="match status" value="1"/>
</dbReference>
<dbReference type="SMART" id="SM00322">
    <property type="entry name" value="KH"/>
    <property type="match status" value="1"/>
</dbReference>
<organism evidence="3 4">
    <name type="scientific">Rhizopus stolonifer</name>
    <name type="common">Rhizopus nigricans</name>
    <dbReference type="NCBI Taxonomy" id="4846"/>
    <lineage>
        <taxon>Eukaryota</taxon>
        <taxon>Fungi</taxon>
        <taxon>Fungi incertae sedis</taxon>
        <taxon>Mucoromycota</taxon>
        <taxon>Mucoromycotina</taxon>
        <taxon>Mucoromycetes</taxon>
        <taxon>Mucorales</taxon>
        <taxon>Mucorineae</taxon>
        <taxon>Rhizopodaceae</taxon>
        <taxon>Rhizopus</taxon>
    </lineage>
</organism>
<dbReference type="Gene3D" id="3.30.1370.10">
    <property type="entry name" value="K Homology domain, type 1"/>
    <property type="match status" value="1"/>
</dbReference>
<dbReference type="Proteomes" id="UP000253551">
    <property type="component" value="Unassembled WGS sequence"/>
</dbReference>
<dbReference type="InterPro" id="IPR004087">
    <property type="entry name" value="KH_dom"/>
</dbReference>
<feature type="domain" description="K Homology" evidence="2">
    <location>
        <begin position="142"/>
        <end position="207"/>
    </location>
</feature>
<evidence type="ECO:0000259" key="2">
    <source>
        <dbReference type="SMART" id="SM00322"/>
    </source>
</evidence>